<evidence type="ECO:0000313" key="2">
    <source>
        <dbReference type="EMBL" id="GBC07615.1"/>
    </source>
</evidence>
<accession>A0A2Z6S966</accession>
<feature type="chain" id="PRO_5016421664" evidence="1">
    <location>
        <begin position="18"/>
        <end position="250"/>
    </location>
</feature>
<keyword evidence="1" id="KW-0732">Signal</keyword>
<sequence length="250" mass="28675">MKIIILFISLLIVNVNAIYSNLTCEDHFDVSHCNECQQEVWNFRSNALGCGFFGNLYAEVEHTLSFFINYNLTSYNEVIKNVCSADFSCGYEDVKKKLQNVEEKCSNELSTFIDWSANPLVLDHNVVSAYATIILYYFAVPEHNSICHKASSGELCGVESIKPLVEWLRQEIPEGKVHFSYDYSYVFKDDETRIEIPLNLVTNCGECGKNMIKEYKAWTEKFAIPDVILNNVFRNSLEGLLEYYSCPLIL</sequence>
<reference evidence="2 3" key="1">
    <citation type="submission" date="2017-11" db="EMBL/GenBank/DDBJ databases">
        <title>The genome of Rhizophagus clarus HR1 reveals common genetic basis of auxotrophy among arbuscular mycorrhizal fungi.</title>
        <authorList>
            <person name="Kobayashi Y."/>
        </authorList>
    </citation>
    <scope>NUCLEOTIDE SEQUENCE [LARGE SCALE GENOMIC DNA]</scope>
    <source>
        <strain evidence="2 3">HR1</strain>
    </source>
</reference>
<dbReference type="Proteomes" id="UP000247702">
    <property type="component" value="Unassembled WGS sequence"/>
</dbReference>
<name>A0A2Z6S966_9GLOM</name>
<protein>
    <submittedName>
        <fullName evidence="2">Uncharacterized protein</fullName>
    </submittedName>
</protein>
<dbReference type="EMBL" id="BEXD01004157">
    <property type="protein sequence ID" value="GBC07615.1"/>
    <property type="molecule type" value="Genomic_DNA"/>
</dbReference>
<comment type="caution">
    <text evidence="2">The sequence shown here is derived from an EMBL/GenBank/DDBJ whole genome shotgun (WGS) entry which is preliminary data.</text>
</comment>
<feature type="signal peptide" evidence="1">
    <location>
        <begin position="1"/>
        <end position="17"/>
    </location>
</feature>
<organism evidence="2 3">
    <name type="scientific">Rhizophagus clarus</name>
    <dbReference type="NCBI Taxonomy" id="94130"/>
    <lineage>
        <taxon>Eukaryota</taxon>
        <taxon>Fungi</taxon>
        <taxon>Fungi incertae sedis</taxon>
        <taxon>Mucoromycota</taxon>
        <taxon>Glomeromycotina</taxon>
        <taxon>Glomeromycetes</taxon>
        <taxon>Glomerales</taxon>
        <taxon>Glomeraceae</taxon>
        <taxon>Rhizophagus</taxon>
    </lineage>
</organism>
<evidence type="ECO:0000256" key="1">
    <source>
        <dbReference type="SAM" id="SignalP"/>
    </source>
</evidence>
<dbReference type="AlphaFoldDB" id="A0A2Z6S966"/>
<keyword evidence="3" id="KW-1185">Reference proteome</keyword>
<evidence type="ECO:0000313" key="3">
    <source>
        <dbReference type="Proteomes" id="UP000247702"/>
    </source>
</evidence>
<gene>
    <name evidence="2" type="ORF">RclHR1_07580003</name>
</gene>
<proteinExistence type="predicted"/>